<evidence type="ECO:0000256" key="1">
    <source>
        <dbReference type="SAM" id="MobiDB-lite"/>
    </source>
</evidence>
<dbReference type="AlphaFoldDB" id="A0A6J4TRD8"/>
<protein>
    <submittedName>
        <fullName evidence="2">Uncharacterized protein</fullName>
    </submittedName>
</protein>
<name>A0A6J4TRD8_9BACT</name>
<accession>A0A6J4TRD8</accession>
<feature type="non-terminal residue" evidence="2">
    <location>
        <position position="1"/>
    </location>
</feature>
<sequence>GPEPDRRSGSLRCRSRRRRLGRTRRRRSRPDLAARRRRV</sequence>
<feature type="non-terminal residue" evidence="2">
    <location>
        <position position="39"/>
    </location>
</feature>
<feature type="region of interest" description="Disordered" evidence="1">
    <location>
        <begin position="1"/>
        <end position="39"/>
    </location>
</feature>
<organism evidence="2">
    <name type="scientific">uncultured Thermomicrobiales bacterium</name>
    <dbReference type="NCBI Taxonomy" id="1645740"/>
    <lineage>
        <taxon>Bacteria</taxon>
        <taxon>Pseudomonadati</taxon>
        <taxon>Thermomicrobiota</taxon>
        <taxon>Thermomicrobia</taxon>
        <taxon>Thermomicrobiales</taxon>
        <taxon>environmental samples</taxon>
    </lineage>
</organism>
<dbReference type="EMBL" id="CADCWE010000050">
    <property type="protein sequence ID" value="CAA9530339.1"/>
    <property type="molecule type" value="Genomic_DNA"/>
</dbReference>
<reference evidence="2" key="1">
    <citation type="submission" date="2020-02" db="EMBL/GenBank/DDBJ databases">
        <authorList>
            <person name="Meier V. D."/>
        </authorList>
    </citation>
    <scope>NUCLEOTIDE SEQUENCE</scope>
    <source>
        <strain evidence="2">AVDCRST_MAG73</strain>
    </source>
</reference>
<gene>
    <name evidence="2" type="ORF">AVDCRST_MAG73-890</name>
</gene>
<proteinExistence type="predicted"/>
<feature type="compositionally biased region" description="Basic residues" evidence="1">
    <location>
        <begin position="13"/>
        <end position="28"/>
    </location>
</feature>
<evidence type="ECO:0000313" key="2">
    <source>
        <dbReference type="EMBL" id="CAA9530339.1"/>
    </source>
</evidence>
<feature type="compositionally biased region" description="Basic and acidic residues" evidence="1">
    <location>
        <begin position="29"/>
        <end position="39"/>
    </location>
</feature>